<dbReference type="AlphaFoldDB" id="A0A8H4VK96"/>
<evidence type="ECO:0000313" key="1">
    <source>
        <dbReference type="EMBL" id="KAF4612958.1"/>
    </source>
</evidence>
<organism evidence="1 2">
    <name type="scientific">Agrocybe pediades</name>
    <dbReference type="NCBI Taxonomy" id="84607"/>
    <lineage>
        <taxon>Eukaryota</taxon>
        <taxon>Fungi</taxon>
        <taxon>Dikarya</taxon>
        <taxon>Basidiomycota</taxon>
        <taxon>Agaricomycotina</taxon>
        <taxon>Agaricomycetes</taxon>
        <taxon>Agaricomycetidae</taxon>
        <taxon>Agaricales</taxon>
        <taxon>Agaricineae</taxon>
        <taxon>Strophariaceae</taxon>
        <taxon>Agrocybe</taxon>
    </lineage>
</organism>
<keyword evidence="2" id="KW-1185">Reference proteome</keyword>
<protein>
    <submittedName>
        <fullName evidence="1">Uncharacterized protein</fullName>
    </submittedName>
</protein>
<reference evidence="1 2" key="1">
    <citation type="submission" date="2019-12" db="EMBL/GenBank/DDBJ databases">
        <authorList>
            <person name="Floudas D."/>
            <person name="Bentzer J."/>
            <person name="Ahren D."/>
            <person name="Johansson T."/>
            <person name="Persson P."/>
            <person name="Tunlid A."/>
        </authorList>
    </citation>
    <scope>NUCLEOTIDE SEQUENCE [LARGE SCALE GENOMIC DNA]</scope>
    <source>
        <strain evidence="1 2">CBS 102.39</strain>
    </source>
</reference>
<accession>A0A8H4VK96</accession>
<evidence type="ECO:0000313" key="2">
    <source>
        <dbReference type="Proteomes" id="UP000521872"/>
    </source>
</evidence>
<sequence>MSQPTKVKPYTYAEVVKTYEKPDVQQDLNDACSKLAHAMSAMMDKFDAITRQMHTIDMLRRGPPLKPKWDSLRQDFAEFLWQFRSNSGIISGRFKLFHSTVLPMCTQILKPARLANRPESMQVLHSFITLSADQSAPTRTLIQRFFRLNAQFVAFLTELTNLTTRYAASAQQEMFDLSQRLSEMETHIQRIFSTTSELCTAEVLHVFYASCRLVSSSGHVGSKLTRKPVILDGDLSRIGRAYEHCDRKRNEVAHAQYSSQLRQSRTDPMSIGQTMVSTFVLDHMLACEAALNMLNASWLRLRTDCNDMFGWLKNQNPSQHPVPAVIYCYAQSRSTLFAPLAAAMDAFSSGIDPSLFTAARS</sequence>
<gene>
    <name evidence="1" type="ORF">D9613_011178</name>
</gene>
<proteinExistence type="predicted"/>
<dbReference type="Proteomes" id="UP000521872">
    <property type="component" value="Unassembled WGS sequence"/>
</dbReference>
<comment type="caution">
    <text evidence="1">The sequence shown here is derived from an EMBL/GenBank/DDBJ whole genome shotgun (WGS) entry which is preliminary data.</text>
</comment>
<dbReference type="EMBL" id="JAACJL010000046">
    <property type="protein sequence ID" value="KAF4612958.1"/>
    <property type="molecule type" value="Genomic_DNA"/>
</dbReference>
<name>A0A8H4VK96_9AGAR</name>